<proteinExistence type="predicted"/>
<comment type="caution">
    <text evidence="2">The sequence shown here is derived from an EMBL/GenBank/DDBJ whole genome shotgun (WGS) entry which is preliminary data.</text>
</comment>
<evidence type="ECO:0000256" key="1">
    <source>
        <dbReference type="SAM" id="SignalP"/>
    </source>
</evidence>
<gene>
    <name evidence="2" type="ORF">LARSCL_LOCUS5275</name>
</gene>
<name>A0AAV1ZFH1_9ARAC</name>
<protein>
    <submittedName>
        <fullName evidence="2">Uncharacterized protein</fullName>
    </submittedName>
</protein>
<organism evidence="2 3">
    <name type="scientific">Larinioides sclopetarius</name>
    <dbReference type="NCBI Taxonomy" id="280406"/>
    <lineage>
        <taxon>Eukaryota</taxon>
        <taxon>Metazoa</taxon>
        <taxon>Ecdysozoa</taxon>
        <taxon>Arthropoda</taxon>
        <taxon>Chelicerata</taxon>
        <taxon>Arachnida</taxon>
        <taxon>Araneae</taxon>
        <taxon>Araneomorphae</taxon>
        <taxon>Entelegynae</taxon>
        <taxon>Araneoidea</taxon>
        <taxon>Araneidae</taxon>
        <taxon>Larinioides</taxon>
    </lineage>
</organism>
<feature type="chain" id="PRO_5043740861" evidence="1">
    <location>
        <begin position="22"/>
        <end position="52"/>
    </location>
</feature>
<keyword evidence="1" id="KW-0732">Signal</keyword>
<accession>A0AAV1ZFH1</accession>
<dbReference type="EMBL" id="CAXIEN010000048">
    <property type="protein sequence ID" value="CAL1270408.1"/>
    <property type="molecule type" value="Genomic_DNA"/>
</dbReference>
<dbReference type="Proteomes" id="UP001497382">
    <property type="component" value="Unassembled WGS sequence"/>
</dbReference>
<feature type="signal peptide" evidence="1">
    <location>
        <begin position="1"/>
        <end position="21"/>
    </location>
</feature>
<evidence type="ECO:0000313" key="2">
    <source>
        <dbReference type="EMBL" id="CAL1270408.1"/>
    </source>
</evidence>
<dbReference type="AlphaFoldDB" id="A0AAV1ZFH1"/>
<sequence length="52" mass="6222">MFHHVPTILACLIFLLHQTEVKQVFFMKKSIKILAYKNQVFVYCFLSMEIKT</sequence>
<reference evidence="2 3" key="1">
    <citation type="submission" date="2024-04" db="EMBL/GenBank/DDBJ databases">
        <authorList>
            <person name="Rising A."/>
            <person name="Reimegard J."/>
            <person name="Sonavane S."/>
            <person name="Akerstrom W."/>
            <person name="Nylinder S."/>
            <person name="Hedman E."/>
            <person name="Kallberg Y."/>
        </authorList>
    </citation>
    <scope>NUCLEOTIDE SEQUENCE [LARGE SCALE GENOMIC DNA]</scope>
</reference>
<evidence type="ECO:0000313" key="3">
    <source>
        <dbReference type="Proteomes" id="UP001497382"/>
    </source>
</evidence>
<feature type="non-terminal residue" evidence="2">
    <location>
        <position position="52"/>
    </location>
</feature>
<keyword evidence="3" id="KW-1185">Reference proteome</keyword>